<dbReference type="NCBIfam" id="TIGR01552">
    <property type="entry name" value="phd_fam"/>
    <property type="match status" value="1"/>
</dbReference>
<proteinExistence type="inferred from homology"/>
<comment type="function">
    <text evidence="2">Antitoxin component of a type II toxin-antitoxin (TA) system.</text>
</comment>
<comment type="similarity">
    <text evidence="1 2">Belongs to the phD/YefM antitoxin family.</text>
</comment>
<dbReference type="Pfam" id="PF02604">
    <property type="entry name" value="PhdYeFM_antitox"/>
    <property type="match status" value="1"/>
</dbReference>
<dbReference type="EMBL" id="JBHFNR010000060">
    <property type="protein sequence ID" value="MFB2893029.1"/>
    <property type="molecule type" value="Genomic_DNA"/>
</dbReference>
<dbReference type="InterPro" id="IPR051405">
    <property type="entry name" value="phD/YefM_antitoxin"/>
</dbReference>
<accession>A0ABV4XQ04</accession>
<dbReference type="Gene3D" id="3.40.1620.10">
    <property type="entry name" value="YefM-like domain"/>
    <property type="match status" value="1"/>
</dbReference>
<gene>
    <name evidence="3" type="ORF">ACE1CI_08965</name>
</gene>
<dbReference type="PANTHER" id="PTHR33713:SF6">
    <property type="entry name" value="ANTITOXIN YEFM"/>
    <property type="match status" value="1"/>
</dbReference>
<dbReference type="SUPFAM" id="SSF143120">
    <property type="entry name" value="YefM-like"/>
    <property type="match status" value="1"/>
</dbReference>
<dbReference type="RefSeq" id="WP_413262694.1">
    <property type="nucleotide sequence ID" value="NZ_JBHFNR010000060.1"/>
</dbReference>
<dbReference type="InterPro" id="IPR006442">
    <property type="entry name" value="Antitoxin_Phd/YefM"/>
</dbReference>
<protein>
    <recommendedName>
        <fullName evidence="2">Antitoxin</fullName>
    </recommendedName>
</protein>
<reference evidence="3 4" key="1">
    <citation type="submission" date="2024-09" db="EMBL/GenBank/DDBJ databases">
        <title>Floridaenema gen nov. (Aerosakkonemataceae, Aerosakkonematales ord. nov., Cyanobacteria) from benthic tropical and subtropical fresh waters, with the description of four new species.</title>
        <authorList>
            <person name="Moretto J.A."/>
            <person name="Berthold D.E."/>
            <person name="Lefler F.W."/>
            <person name="Huang I.-S."/>
            <person name="Laughinghouse H. IV."/>
        </authorList>
    </citation>
    <scope>NUCLEOTIDE SEQUENCE [LARGE SCALE GENOMIC DNA]</scope>
    <source>
        <strain evidence="3 4">BLCC-F50</strain>
    </source>
</reference>
<dbReference type="PANTHER" id="PTHR33713">
    <property type="entry name" value="ANTITOXIN YAFN-RELATED"/>
    <property type="match status" value="1"/>
</dbReference>
<name>A0ABV4XQ04_9CYAN</name>
<evidence type="ECO:0000256" key="1">
    <source>
        <dbReference type="ARBA" id="ARBA00009981"/>
    </source>
</evidence>
<organism evidence="3 4">
    <name type="scientific">Floridaenema flaviceps BLCC-F50</name>
    <dbReference type="NCBI Taxonomy" id="3153642"/>
    <lineage>
        <taxon>Bacteria</taxon>
        <taxon>Bacillati</taxon>
        <taxon>Cyanobacteriota</taxon>
        <taxon>Cyanophyceae</taxon>
        <taxon>Oscillatoriophycideae</taxon>
        <taxon>Aerosakkonematales</taxon>
        <taxon>Aerosakkonemataceae</taxon>
        <taxon>Floridanema</taxon>
        <taxon>Floridanema flaviceps</taxon>
    </lineage>
</organism>
<evidence type="ECO:0000313" key="4">
    <source>
        <dbReference type="Proteomes" id="UP001576784"/>
    </source>
</evidence>
<keyword evidence="4" id="KW-1185">Reference proteome</keyword>
<evidence type="ECO:0000256" key="2">
    <source>
        <dbReference type="RuleBase" id="RU362080"/>
    </source>
</evidence>
<comment type="caution">
    <text evidence="3">The sequence shown here is derived from an EMBL/GenBank/DDBJ whole genome shotgun (WGS) entry which is preliminary data.</text>
</comment>
<evidence type="ECO:0000313" key="3">
    <source>
        <dbReference type="EMBL" id="MFB2893029.1"/>
    </source>
</evidence>
<sequence>MINLKDIRSLTEFQRNTKEYLKHIKETQKPLVLTVNGKAEVVVQDADAYQKLLERLEYAESVAAIRKGIEEFESGKGRPAREALEELRAKHDIGFLAN</sequence>
<dbReference type="Proteomes" id="UP001576784">
    <property type="component" value="Unassembled WGS sequence"/>
</dbReference>
<dbReference type="InterPro" id="IPR036165">
    <property type="entry name" value="YefM-like_sf"/>
</dbReference>